<comment type="caution">
    <text evidence="2">The sequence shown here is derived from an EMBL/GenBank/DDBJ whole genome shotgun (WGS) entry which is preliminary data.</text>
</comment>
<dbReference type="OrthoDB" id="7190022at2"/>
<sequence>MSALTVTAKGQVTLRKDLLQHLGVRPGDKVTVEKLPDGRVVVAAQRRGGAISDVFGRLKRAGGPALSVEEMNEIATRGWAGER</sequence>
<dbReference type="Gene3D" id="2.10.260.10">
    <property type="match status" value="1"/>
</dbReference>
<dbReference type="EMBL" id="NPEX01000017">
    <property type="protein sequence ID" value="RAI45360.1"/>
    <property type="molecule type" value="Genomic_DNA"/>
</dbReference>
<name>A0A327L2N4_9BRAD</name>
<organism evidence="2 3">
    <name type="scientific">Rhodoplanes roseus</name>
    <dbReference type="NCBI Taxonomy" id="29409"/>
    <lineage>
        <taxon>Bacteria</taxon>
        <taxon>Pseudomonadati</taxon>
        <taxon>Pseudomonadota</taxon>
        <taxon>Alphaproteobacteria</taxon>
        <taxon>Hyphomicrobiales</taxon>
        <taxon>Nitrobacteraceae</taxon>
        <taxon>Rhodoplanes</taxon>
    </lineage>
</organism>
<dbReference type="SUPFAM" id="SSF89447">
    <property type="entry name" value="AbrB/MazE/MraZ-like"/>
    <property type="match status" value="1"/>
</dbReference>
<dbReference type="AlphaFoldDB" id="A0A327L2N4"/>
<proteinExistence type="predicted"/>
<dbReference type="Proteomes" id="UP000249130">
    <property type="component" value="Unassembled WGS sequence"/>
</dbReference>
<dbReference type="InterPro" id="IPR007159">
    <property type="entry name" value="SpoVT-AbrB_dom"/>
</dbReference>
<evidence type="ECO:0000259" key="1">
    <source>
        <dbReference type="SMART" id="SM00966"/>
    </source>
</evidence>
<reference evidence="2 3" key="1">
    <citation type="submission" date="2017-07" db="EMBL/GenBank/DDBJ databases">
        <title>Draft Genome Sequences of Select Purple Nonsulfur Bacteria.</title>
        <authorList>
            <person name="Lasarre B."/>
            <person name="Mckinlay J.B."/>
        </authorList>
    </citation>
    <scope>NUCLEOTIDE SEQUENCE [LARGE SCALE GENOMIC DNA]</scope>
    <source>
        <strain evidence="2 3">DSM 5909</strain>
    </source>
</reference>
<dbReference type="GO" id="GO:0003677">
    <property type="term" value="F:DNA binding"/>
    <property type="evidence" value="ECO:0007669"/>
    <property type="project" value="InterPro"/>
</dbReference>
<dbReference type="InterPro" id="IPR037914">
    <property type="entry name" value="SpoVT-AbrB_sf"/>
</dbReference>
<gene>
    <name evidence="2" type="ORF">CH341_04170</name>
</gene>
<protein>
    <submittedName>
        <fullName evidence="2">Transcriptional regulator</fullName>
    </submittedName>
</protein>
<dbReference type="SMART" id="SM00966">
    <property type="entry name" value="SpoVT_AbrB"/>
    <property type="match status" value="1"/>
</dbReference>
<dbReference type="RefSeq" id="WP_111417776.1">
    <property type="nucleotide sequence ID" value="NZ_NPEX01000017.1"/>
</dbReference>
<evidence type="ECO:0000313" key="2">
    <source>
        <dbReference type="EMBL" id="RAI45360.1"/>
    </source>
</evidence>
<keyword evidence="3" id="KW-1185">Reference proteome</keyword>
<feature type="domain" description="SpoVT-AbrB" evidence="1">
    <location>
        <begin position="4"/>
        <end position="50"/>
    </location>
</feature>
<accession>A0A327L2N4</accession>
<evidence type="ECO:0000313" key="3">
    <source>
        <dbReference type="Proteomes" id="UP000249130"/>
    </source>
</evidence>
<dbReference type="Pfam" id="PF04014">
    <property type="entry name" value="MazE_antitoxin"/>
    <property type="match status" value="1"/>
</dbReference>